<name>A0A919TM04_9ACTN</name>
<evidence type="ECO:0000313" key="5">
    <source>
        <dbReference type="EMBL" id="GIF07806.1"/>
    </source>
</evidence>
<dbReference type="PANTHER" id="PTHR38011:SF7">
    <property type="entry name" value="2,5-DIAMINO-6-RIBOSYLAMINO-4(3H)-PYRIMIDINONE 5'-PHOSPHATE REDUCTASE"/>
    <property type="match status" value="1"/>
</dbReference>
<dbReference type="SUPFAM" id="SSF53597">
    <property type="entry name" value="Dihydrofolate reductase-like"/>
    <property type="match status" value="1"/>
</dbReference>
<dbReference type="GO" id="GO:0009231">
    <property type="term" value="P:riboflavin biosynthetic process"/>
    <property type="evidence" value="ECO:0007669"/>
    <property type="project" value="InterPro"/>
</dbReference>
<evidence type="ECO:0000256" key="2">
    <source>
        <dbReference type="ARBA" id="ARBA00022857"/>
    </source>
</evidence>
<sequence length="217" mass="23543">MSIDGYLDDTTQERLLLSNDADFDRVDEVRAGCDAILVGAATIRQDNPRLLVRSALRRADRVARGVPESPVKVTVTSRCDLDPAAAFFTAGTPEKLVYCPTPAVAAARERIGEVATVVDGGDPVDVHLVSADLAARGVRRLMVEGGGTMHTQFLTRDLADELQLVVAPFFVGDSRAPRFVHDGDFPAGPKNRARLAEVRQIGDVVLLRYALSDRFED</sequence>
<dbReference type="Proteomes" id="UP000629619">
    <property type="component" value="Unassembled WGS sequence"/>
</dbReference>
<evidence type="ECO:0000256" key="3">
    <source>
        <dbReference type="ARBA" id="ARBA00023002"/>
    </source>
</evidence>
<dbReference type="AlphaFoldDB" id="A0A919TM04"/>
<comment type="pathway">
    <text evidence="1">Cofactor biosynthesis; riboflavin biosynthesis.</text>
</comment>
<dbReference type="GO" id="GO:0008703">
    <property type="term" value="F:5-amino-6-(5-phosphoribosylamino)uracil reductase activity"/>
    <property type="evidence" value="ECO:0007669"/>
    <property type="project" value="InterPro"/>
</dbReference>
<protein>
    <recommendedName>
        <fullName evidence="4">Bacterial bifunctional deaminase-reductase C-terminal domain-containing protein</fullName>
    </recommendedName>
</protein>
<evidence type="ECO:0000313" key="6">
    <source>
        <dbReference type="Proteomes" id="UP000629619"/>
    </source>
</evidence>
<dbReference type="Gene3D" id="3.40.430.10">
    <property type="entry name" value="Dihydrofolate Reductase, subunit A"/>
    <property type="match status" value="1"/>
</dbReference>
<keyword evidence="3" id="KW-0560">Oxidoreductase</keyword>
<evidence type="ECO:0000259" key="4">
    <source>
        <dbReference type="Pfam" id="PF01872"/>
    </source>
</evidence>
<accession>A0A919TM04</accession>
<dbReference type="InterPro" id="IPR002734">
    <property type="entry name" value="RibDG_C"/>
</dbReference>
<keyword evidence="6" id="KW-1185">Reference proteome</keyword>
<organism evidence="5 6">
    <name type="scientific">Actinoplanes siamensis</name>
    <dbReference type="NCBI Taxonomy" id="1223317"/>
    <lineage>
        <taxon>Bacteria</taxon>
        <taxon>Bacillati</taxon>
        <taxon>Actinomycetota</taxon>
        <taxon>Actinomycetes</taxon>
        <taxon>Micromonosporales</taxon>
        <taxon>Micromonosporaceae</taxon>
        <taxon>Actinoplanes</taxon>
    </lineage>
</organism>
<feature type="domain" description="Bacterial bifunctional deaminase-reductase C-terminal" evidence="4">
    <location>
        <begin position="1"/>
        <end position="206"/>
    </location>
</feature>
<evidence type="ECO:0000256" key="1">
    <source>
        <dbReference type="ARBA" id="ARBA00005104"/>
    </source>
</evidence>
<dbReference type="EMBL" id="BOMW01000054">
    <property type="protein sequence ID" value="GIF07806.1"/>
    <property type="molecule type" value="Genomic_DNA"/>
</dbReference>
<comment type="caution">
    <text evidence="5">The sequence shown here is derived from an EMBL/GenBank/DDBJ whole genome shotgun (WGS) entry which is preliminary data.</text>
</comment>
<dbReference type="InterPro" id="IPR050765">
    <property type="entry name" value="Riboflavin_Biosynth_HTPR"/>
</dbReference>
<dbReference type="PANTHER" id="PTHR38011">
    <property type="entry name" value="DIHYDROFOLATE REDUCTASE FAMILY PROTEIN (AFU_ORTHOLOGUE AFUA_8G06820)"/>
    <property type="match status" value="1"/>
</dbReference>
<dbReference type="InterPro" id="IPR024072">
    <property type="entry name" value="DHFR-like_dom_sf"/>
</dbReference>
<reference evidence="5" key="1">
    <citation type="submission" date="2021-01" db="EMBL/GenBank/DDBJ databases">
        <title>Whole genome shotgun sequence of Actinoplanes siamensis NBRC 109076.</title>
        <authorList>
            <person name="Komaki H."/>
            <person name="Tamura T."/>
        </authorList>
    </citation>
    <scope>NUCLEOTIDE SEQUENCE</scope>
    <source>
        <strain evidence="5">NBRC 109076</strain>
    </source>
</reference>
<proteinExistence type="predicted"/>
<gene>
    <name evidence="5" type="ORF">Asi03nite_53440</name>
</gene>
<keyword evidence="2" id="KW-0521">NADP</keyword>
<dbReference type="Pfam" id="PF01872">
    <property type="entry name" value="RibD_C"/>
    <property type="match status" value="1"/>
</dbReference>